<dbReference type="eggNOG" id="COG0789">
    <property type="taxonomic scope" value="Bacteria"/>
</dbReference>
<dbReference type="Pfam" id="PF13411">
    <property type="entry name" value="MerR_1"/>
    <property type="match status" value="1"/>
</dbReference>
<dbReference type="Pfam" id="PF07739">
    <property type="entry name" value="TipAS"/>
    <property type="match status" value="1"/>
</dbReference>
<dbReference type="Proteomes" id="UP000019222">
    <property type="component" value="Chromosome"/>
</dbReference>
<dbReference type="Gene3D" id="1.10.1660.10">
    <property type="match status" value="1"/>
</dbReference>
<accession>W5Y3U0</accession>
<dbReference type="Gene3D" id="1.10.490.50">
    <property type="entry name" value="Antibiotic binding domain of TipA-like multidrug resistance regulators"/>
    <property type="match status" value="1"/>
</dbReference>
<evidence type="ECO:0000256" key="3">
    <source>
        <dbReference type="ARBA" id="ARBA00023125"/>
    </source>
</evidence>
<dbReference type="SUPFAM" id="SSF46955">
    <property type="entry name" value="Putative DNA-binding domain"/>
    <property type="match status" value="1"/>
</dbReference>
<keyword evidence="2" id="KW-0805">Transcription regulation</keyword>
<dbReference type="SMART" id="SM00422">
    <property type="entry name" value="HTH_MERR"/>
    <property type="match status" value="1"/>
</dbReference>
<evidence type="ECO:0000313" key="6">
    <source>
        <dbReference type="EMBL" id="AHI23579.1"/>
    </source>
</evidence>
<dbReference type="PROSITE" id="PS00552">
    <property type="entry name" value="HTH_MERR_1"/>
    <property type="match status" value="1"/>
</dbReference>
<sequence>MRNVHEMSEYTIGEAAEILGVTPRTLRHWETKGLLVPGWRTTSDYRLYTEDDLQTGFAIVVYKSAGLPLADIASLLEESSAKSRIDRLKRQREVLSAQLDTVHTMITHLDEIIAQQREQEITMEEIKKVFGDDMPGYQEEAEQRWGHTKEWAQSQEVQKGMTLEDWQRVKAEQDDFVAALASASDNGVKPGSAEAEELVARHRAQIGQWYDVSTAKQVLIARMYVADPRWEETYKGHAPYLLELIEEHARREGLDLEHIEWG</sequence>
<dbReference type="InterPro" id="IPR012925">
    <property type="entry name" value="TipAS_dom"/>
</dbReference>
<evidence type="ECO:0000256" key="2">
    <source>
        <dbReference type="ARBA" id="ARBA00023015"/>
    </source>
</evidence>
<keyword evidence="4" id="KW-0804">Transcription</keyword>
<keyword evidence="1" id="KW-0678">Repressor</keyword>
<dbReference type="PANTHER" id="PTHR30204:SF69">
    <property type="entry name" value="MERR-FAMILY TRANSCRIPTIONAL REGULATOR"/>
    <property type="match status" value="1"/>
</dbReference>
<dbReference type="InterPro" id="IPR000551">
    <property type="entry name" value="MerR-type_HTH_dom"/>
</dbReference>
<feature type="domain" description="HTH merR-type" evidence="5">
    <location>
        <begin position="9"/>
        <end position="78"/>
    </location>
</feature>
<proteinExistence type="predicted"/>
<gene>
    <name evidence="6" type="ORF">B843_11005</name>
</gene>
<keyword evidence="3" id="KW-0238">DNA-binding</keyword>
<dbReference type="PATRIC" id="fig|1224164.3.peg.2218"/>
<dbReference type="PANTHER" id="PTHR30204">
    <property type="entry name" value="REDOX-CYCLING DRUG-SENSING TRANSCRIPTIONAL ACTIVATOR SOXR"/>
    <property type="match status" value="1"/>
</dbReference>
<dbReference type="InterPro" id="IPR036244">
    <property type="entry name" value="TipA-like_antibiotic-bd"/>
</dbReference>
<evidence type="ECO:0000256" key="1">
    <source>
        <dbReference type="ARBA" id="ARBA00022491"/>
    </source>
</evidence>
<name>W5Y3U0_9CORY</name>
<dbReference type="CDD" id="cd01106">
    <property type="entry name" value="HTH_TipAL-Mta"/>
    <property type="match status" value="1"/>
</dbReference>
<dbReference type="PROSITE" id="PS50937">
    <property type="entry name" value="HTH_MERR_2"/>
    <property type="match status" value="1"/>
</dbReference>
<keyword evidence="7" id="KW-1185">Reference proteome</keyword>
<dbReference type="AlphaFoldDB" id="W5Y3U0"/>
<dbReference type="InterPro" id="IPR009061">
    <property type="entry name" value="DNA-bd_dom_put_sf"/>
</dbReference>
<dbReference type="HOGENOM" id="CLU_060077_0_6_11"/>
<evidence type="ECO:0000256" key="4">
    <source>
        <dbReference type="ARBA" id="ARBA00023163"/>
    </source>
</evidence>
<dbReference type="EMBL" id="CP004353">
    <property type="protein sequence ID" value="AHI23579.1"/>
    <property type="molecule type" value="Genomic_DNA"/>
</dbReference>
<evidence type="ECO:0000259" key="5">
    <source>
        <dbReference type="PROSITE" id="PS50937"/>
    </source>
</evidence>
<reference evidence="6 7" key="1">
    <citation type="submission" date="2013-02" db="EMBL/GenBank/DDBJ databases">
        <title>The complete genome sequence of Corynebacterium vitaeruminis DSM 20294.</title>
        <authorList>
            <person name="Ruckert C."/>
            <person name="Albersmeier A."/>
            <person name="Kalinowski J."/>
        </authorList>
    </citation>
    <scope>NUCLEOTIDE SEQUENCE [LARGE SCALE GENOMIC DNA]</scope>
    <source>
        <strain evidence="7">ATCC 10234</strain>
    </source>
</reference>
<dbReference type="GO" id="GO:0003700">
    <property type="term" value="F:DNA-binding transcription factor activity"/>
    <property type="evidence" value="ECO:0007669"/>
    <property type="project" value="InterPro"/>
</dbReference>
<dbReference type="KEGG" id="cvt:B843_11005"/>
<dbReference type="STRING" id="1224164.B843_11005"/>
<organism evidence="6 7">
    <name type="scientific">Corynebacterium vitaeruminis DSM 20294</name>
    <dbReference type="NCBI Taxonomy" id="1224164"/>
    <lineage>
        <taxon>Bacteria</taxon>
        <taxon>Bacillati</taxon>
        <taxon>Actinomycetota</taxon>
        <taxon>Actinomycetes</taxon>
        <taxon>Mycobacteriales</taxon>
        <taxon>Corynebacteriaceae</taxon>
        <taxon>Corynebacterium</taxon>
    </lineage>
</organism>
<evidence type="ECO:0000313" key="7">
    <source>
        <dbReference type="Proteomes" id="UP000019222"/>
    </source>
</evidence>
<dbReference type="GO" id="GO:0003677">
    <property type="term" value="F:DNA binding"/>
    <property type="evidence" value="ECO:0007669"/>
    <property type="project" value="UniProtKB-KW"/>
</dbReference>
<protein>
    <recommendedName>
        <fullName evidence="5">HTH merR-type domain-containing protein</fullName>
    </recommendedName>
</protein>
<dbReference type="InterPro" id="IPR047057">
    <property type="entry name" value="MerR_fam"/>
</dbReference>
<dbReference type="SUPFAM" id="SSF89082">
    <property type="entry name" value="Antibiotic binding domain of TipA-like multidrug resistance regulators"/>
    <property type="match status" value="1"/>
</dbReference>